<evidence type="ECO:0000256" key="7">
    <source>
        <dbReference type="ARBA" id="ARBA00023002"/>
    </source>
</evidence>
<comment type="pathway">
    <text evidence="14">Lipid metabolism; leukotriene C4 biosynthesis.</text>
</comment>
<keyword evidence="8" id="KW-0443">Lipid metabolism</keyword>
<dbReference type="SUPFAM" id="SSF161084">
    <property type="entry name" value="MAPEG domain-like"/>
    <property type="match status" value="1"/>
</dbReference>
<dbReference type="Pfam" id="PF01124">
    <property type="entry name" value="MAPEG"/>
    <property type="match status" value="1"/>
</dbReference>
<keyword evidence="6 23" id="KW-1133">Transmembrane helix</keyword>
<comment type="similarity">
    <text evidence="2">Belongs to the MAPEG family.</text>
</comment>
<dbReference type="GO" id="GO:0006691">
    <property type="term" value="P:leukotriene metabolic process"/>
    <property type="evidence" value="ECO:0007669"/>
    <property type="project" value="UniProtKB-ARBA"/>
</dbReference>
<evidence type="ECO:0000256" key="4">
    <source>
        <dbReference type="ARBA" id="ARBA00022692"/>
    </source>
</evidence>
<evidence type="ECO:0000256" key="1">
    <source>
        <dbReference type="ARBA" id="ARBA00004374"/>
    </source>
</evidence>
<evidence type="ECO:0000256" key="2">
    <source>
        <dbReference type="ARBA" id="ARBA00010459"/>
    </source>
</evidence>
<evidence type="ECO:0000256" key="23">
    <source>
        <dbReference type="SAM" id="Phobius"/>
    </source>
</evidence>
<comment type="catalytic activity">
    <reaction evidence="18">
        <text>leukotriene C4 = leukotriene A4 + glutathione</text>
        <dbReference type="Rhea" id="RHEA:17617"/>
        <dbReference type="ChEBI" id="CHEBI:57463"/>
        <dbReference type="ChEBI" id="CHEBI:57925"/>
        <dbReference type="ChEBI" id="CHEBI:57973"/>
        <dbReference type="EC" id="4.4.1.20"/>
    </reaction>
    <physiologicalReaction direction="right-to-left" evidence="18">
        <dbReference type="Rhea" id="RHEA:17619"/>
    </physiologicalReaction>
</comment>
<evidence type="ECO:0000256" key="15">
    <source>
        <dbReference type="ARBA" id="ARBA00037916"/>
    </source>
</evidence>
<evidence type="ECO:0000256" key="11">
    <source>
        <dbReference type="ARBA" id="ARBA00023139"/>
    </source>
</evidence>
<dbReference type="PANTHER" id="PTHR10250">
    <property type="entry name" value="MICROSOMAL GLUTATHIONE S-TRANSFERASE"/>
    <property type="match status" value="1"/>
</dbReference>
<comment type="catalytic activity">
    <reaction evidence="19">
        <text>15-deoxy-Delta(12,14)-prostaglandin J2 + glutathione = 15-deoxy-Delta(12,14)-prostaglandin J2-S-(R)-glutathione</text>
        <dbReference type="Rhea" id="RHEA:75963"/>
        <dbReference type="ChEBI" id="CHEBI:57925"/>
        <dbReference type="ChEBI" id="CHEBI:85236"/>
        <dbReference type="ChEBI" id="CHEBI:194498"/>
    </reaction>
    <physiologicalReaction direction="left-to-right" evidence="19">
        <dbReference type="Rhea" id="RHEA:75964"/>
    </physiologicalReaction>
</comment>
<dbReference type="AlphaFoldDB" id="A0AA88XVQ6"/>
<dbReference type="GO" id="GO:0005741">
    <property type="term" value="C:mitochondrial outer membrane"/>
    <property type="evidence" value="ECO:0007669"/>
    <property type="project" value="UniProtKB-SubCell"/>
</dbReference>
<feature type="transmembrane region" description="Helical" evidence="23">
    <location>
        <begin position="15"/>
        <end position="34"/>
    </location>
</feature>
<evidence type="ECO:0000256" key="19">
    <source>
        <dbReference type="ARBA" id="ARBA00051411"/>
    </source>
</evidence>
<evidence type="ECO:0000256" key="3">
    <source>
        <dbReference type="ARBA" id="ARBA00022679"/>
    </source>
</evidence>
<evidence type="ECO:0000256" key="20">
    <source>
        <dbReference type="ARBA" id="ARBA00069748"/>
    </source>
</evidence>
<dbReference type="GO" id="GO:0004602">
    <property type="term" value="F:glutathione peroxidase activity"/>
    <property type="evidence" value="ECO:0007669"/>
    <property type="project" value="TreeGrafter"/>
</dbReference>
<evidence type="ECO:0000256" key="12">
    <source>
        <dbReference type="ARBA" id="ARBA00023239"/>
    </source>
</evidence>
<keyword evidence="5" id="KW-1000">Mitochondrion outer membrane</keyword>
<evidence type="ECO:0000256" key="17">
    <source>
        <dbReference type="ARBA" id="ARBA00043664"/>
    </source>
</evidence>
<comment type="catalytic activity">
    <reaction evidence="17">
        <text>(5S)-hydroperoxy-(6E,8Z,11Z,14Z)-eicosatetraenoate + 2 glutathione = (5S)-hydroxy-(6E,8Z,11Z,14Z)-eicosatetraenoate + glutathione disulfide + H2O</text>
        <dbReference type="Rhea" id="RHEA:48620"/>
        <dbReference type="ChEBI" id="CHEBI:15377"/>
        <dbReference type="ChEBI" id="CHEBI:57450"/>
        <dbReference type="ChEBI" id="CHEBI:57925"/>
        <dbReference type="ChEBI" id="CHEBI:58297"/>
        <dbReference type="ChEBI" id="CHEBI:90632"/>
    </reaction>
    <physiologicalReaction direction="left-to-right" evidence="17">
        <dbReference type="Rhea" id="RHEA:48621"/>
    </physiologicalReaction>
</comment>
<keyword evidence="10 23" id="KW-0472">Membrane</keyword>
<keyword evidence="11" id="KW-0564">Palmitate</keyword>
<keyword evidence="7" id="KW-0560">Oxidoreductase</keyword>
<evidence type="ECO:0000256" key="16">
    <source>
        <dbReference type="ARBA" id="ARBA00039056"/>
    </source>
</evidence>
<dbReference type="Gene3D" id="1.20.120.550">
    <property type="entry name" value="Membrane associated eicosanoid/glutathione metabolism-like domain"/>
    <property type="match status" value="1"/>
</dbReference>
<dbReference type="Proteomes" id="UP001186944">
    <property type="component" value="Unassembled WGS sequence"/>
</dbReference>
<evidence type="ECO:0000256" key="5">
    <source>
        <dbReference type="ARBA" id="ARBA00022787"/>
    </source>
</evidence>
<evidence type="ECO:0000256" key="8">
    <source>
        <dbReference type="ARBA" id="ARBA00023098"/>
    </source>
</evidence>
<keyword evidence="25" id="KW-1185">Reference proteome</keyword>
<evidence type="ECO:0000256" key="18">
    <source>
        <dbReference type="ARBA" id="ARBA00049298"/>
    </source>
</evidence>
<dbReference type="PANTHER" id="PTHR10250:SF26">
    <property type="entry name" value="GLUTATHIONE S-TRANSFERASE 3, MITOCHONDRIAL"/>
    <property type="match status" value="1"/>
</dbReference>
<comment type="pathway">
    <text evidence="15">Lipid metabolism; arachidonate metabolism.</text>
</comment>
<protein>
    <recommendedName>
        <fullName evidence="20">Glutathione S-transferase 3, mitochondrial</fullName>
        <ecNumber evidence="16">4.4.1.20</ecNumber>
    </recommendedName>
    <alternativeName>
        <fullName evidence="21">Glutathione peroxidase MGST3</fullName>
    </alternativeName>
    <alternativeName>
        <fullName evidence="22">LTC4 synthase MGST3</fullName>
    </alternativeName>
</protein>
<proteinExistence type="inferred from homology"/>
<dbReference type="GO" id="GO:0004364">
    <property type="term" value="F:glutathione transferase activity"/>
    <property type="evidence" value="ECO:0007669"/>
    <property type="project" value="TreeGrafter"/>
</dbReference>
<dbReference type="GO" id="GO:0005783">
    <property type="term" value="C:endoplasmic reticulum"/>
    <property type="evidence" value="ECO:0007669"/>
    <property type="project" value="TreeGrafter"/>
</dbReference>
<dbReference type="GO" id="GO:0005635">
    <property type="term" value="C:nuclear envelope"/>
    <property type="evidence" value="ECO:0007669"/>
    <property type="project" value="TreeGrafter"/>
</dbReference>
<dbReference type="GO" id="GO:0006629">
    <property type="term" value="P:lipid metabolic process"/>
    <property type="evidence" value="ECO:0007669"/>
    <property type="project" value="UniProtKB-KW"/>
</dbReference>
<reference evidence="24" key="1">
    <citation type="submission" date="2019-08" db="EMBL/GenBank/DDBJ databases">
        <title>The improved chromosome-level genome for the pearl oyster Pinctada fucata martensii using PacBio sequencing and Hi-C.</title>
        <authorList>
            <person name="Zheng Z."/>
        </authorList>
    </citation>
    <scope>NUCLEOTIDE SEQUENCE</scope>
    <source>
        <strain evidence="24">ZZ-2019</strain>
        <tissue evidence="24">Adductor muscle</tissue>
    </source>
</reference>
<dbReference type="InterPro" id="IPR023352">
    <property type="entry name" value="MAPEG-like_dom_sf"/>
</dbReference>
<gene>
    <name evidence="24" type="ORF">FSP39_005945</name>
</gene>
<evidence type="ECO:0000256" key="14">
    <source>
        <dbReference type="ARBA" id="ARBA00037884"/>
    </source>
</evidence>
<evidence type="ECO:0000256" key="9">
    <source>
        <dbReference type="ARBA" id="ARBA00023128"/>
    </source>
</evidence>
<dbReference type="FunFam" id="1.20.120.550:FF:000004">
    <property type="entry name" value="Microsomal glutathione S-transferase 3"/>
    <property type="match status" value="1"/>
</dbReference>
<dbReference type="GO" id="GO:0004464">
    <property type="term" value="F:leukotriene-C4 synthase activity"/>
    <property type="evidence" value="ECO:0007669"/>
    <property type="project" value="UniProtKB-EC"/>
</dbReference>
<sequence>MGNLSKVAEILPKEYGCVIFTGIATSFVNMWMGINVAKARKKYEVPYPTMYSADSKEFNCIQRAHQNTLERYPEFLMLLFVAGLEYPRIAAGAGSLYYASRIAFAMGYYTGGNYTILIKQLHGIVMDKCNFKQTVQLYV</sequence>
<evidence type="ECO:0000256" key="10">
    <source>
        <dbReference type="ARBA" id="ARBA00023136"/>
    </source>
</evidence>
<organism evidence="24 25">
    <name type="scientific">Pinctada imbricata</name>
    <name type="common">Atlantic pearl-oyster</name>
    <name type="synonym">Pinctada martensii</name>
    <dbReference type="NCBI Taxonomy" id="66713"/>
    <lineage>
        <taxon>Eukaryota</taxon>
        <taxon>Metazoa</taxon>
        <taxon>Spiralia</taxon>
        <taxon>Lophotrochozoa</taxon>
        <taxon>Mollusca</taxon>
        <taxon>Bivalvia</taxon>
        <taxon>Autobranchia</taxon>
        <taxon>Pteriomorphia</taxon>
        <taxon>Pterioida</taxon>
        <taxon>Pterioidea</taxon>
        <taxon>Pteriidae</taxon>
        <taxon>Pinctada</taxon>
    </lineage>
</organism>
<keyword evidence="13" id="KW-0449">Lipoprotein</keyword>
<dbReference type="InterPro" id="IPR050997">
    <property type="entry name" value="MAPEG"/>
</dbReference>
<keyword evidence="12" id="KW-0456">Lyase</keyword>
<evidence type="ECO:0000256" key="6">
    <source>
        <dbReference type="ARBA" id="ARBA00022989"/>
    </source>
</evidence>
<comment type="caution">
    <text evidence="24">The sequence shown here is derived from an EMBL/GenBank/DDBJ whole genome shotgun (WGS) entry which is preliminary data.</text>
</comment>
<evidence type="ECO:0000313" key="25">
    <source>
        <dbReference type="Proteomes" id="UP001186944"/>
    </source>
</evidence>
<keyword evidence="4 23" id="KW-0812">Transmembrane</keyword>
<evidence type="ECO:0000313" key="24">
    <source>
        <dbReference type="EMBL" id="KAK3083952.1"/>
    </source>
</evidence>
<keyword evidence="9" id="KW-0496">Mitochondrion</keyword>
<evidence type="ECO:0000256" key="22">
    <source>
        <dbReference type="ARBA" id="ARBA00076908"/>
    </source>
</evidence>
<accession>A0AA88XVQ6</accession>
<dbReference type="EMBL" id="VSWD01000013">
    <property type="protein sequence ID" value="KAK3083952.1"/>
    <property type="molecule type" value="Genomic_DNA"/>
</dbReference>
<dbReference type="EC" id="4.4.1.20" evidence="16"/>
<name>A0AA88XVQ6_PINIB</name>
<comment type="subcellular location">
    <subcellularLocation>
        <location evidence="1">Mitochondrion outer membrane</location>
        <topology evidence="1">Multi-pass membrane protein</topology>
    </subcellularLocation>
</comment>
<evidence type="ECO:0000256" key="21">
    <source>
        <dbReference type="ARBA" id="ARBA00075145"/>
    </source>
</evidence>
<keyword evidence="3" id="KW-0808">Transferase</keyword>
<dbReference type="InterPro" id="IPR001129">
    <property type="entry name" value="Membr-assoc_MAPEG"/>
</dbReference>
<evidence type="ECO:0000256" key="13">
    <source>
        <dbReference type="ARBA" id="ARBA00023288"/>
    </source>
</evidence>